<organism evidence="3 4">
    <name type="scientific">Streptomyces acidicola</name>
    <dbReference type="NCBI Taxonomy" id="2596892"/>
    <lineage>
        <taxon>Bacteria</taxon>
        <taxon>Bacillati</taxon>
        <taxon>Actinomycetota</taxon>
        <taxon>Actinomycetes</taxon>
        <taxon>Kitasatosporales</taxon>
        <taxon>Streptomycetaceae</taxon>
        <taxon>Streptomyces</taxon>
    </lineage>
</organism>
<sequence length="306" mass="32748">MGSWSLTTCETRGAVRGSRVAAIRRPDGRYVIPDVLRKYPGLLEVLDDWDTVAPVLHDLEPDELEPADVAETLSVCHPRKLLCVGANYRDHVAEMGVREIPEGTRPYFFTVPPTTTMVGDGEPVLIPEDPALRVDWEAELAVVIGRGGRDIPAHEALGHVAGYACFNDITARGLLRREVALAAPFTWDWLGSKGLDTFCPLGAVTPAWQVPDPGDLTIRCLVNGVLKQEASTGNLITGVAGLVAAASSGWTLEPGDVIATGTPAGVGQSRGEQLTAGDEVRVEITGLAPLHNPVRHRKPNLSPENP</sequence>
<name>A0A5N8WJY3_9ACTN</name>
<evidence type="ECO:0000256" key="1">
    <source>
        <dbReference type="ARBA" id="ARBA00022723"/>
    </source>
</evidence>
<dbReference type="SUPFAM" id="SSF56529">
    <property type="entry name" value="FAH"/>
    <property type="match status" value="1"/>
</dbReference>
<keyword evidence="4" id="KW-1185">Reference proteome</keyword>
<reference evidence="3 4" key="1">
    <citation type="submission" date="2019-09" db="EMBL/GenBank/DDBJ databases">
        <authorList>
            <person name="Duangmal K."/>
            <person name="Teo W.F.A."/>
            <person name="Lipun K."/>
        </authorList>
    </citation>
    <scope>NUCLEOTIDE SEQUENCE [LARGE SCALE GENOMIC DNA]</scope>
    <source>
        <strain evidence="3 4">K1PN6</strain>
    </source>
</reference>
<dbReference type="Pfam" id="PF01557">
    <property type="entry name" value="FAA_hydrolase"/>
    <property type="match status" value="1"/>
</dbReference>
<proteinExistence type="predicted"/>
<comment type="caution">
    <text evidence="3">The sequence shown here is derived from an EMBL/GenBank/DDBJ whole genome shotgun (WGS) entry which is preliminary data.</text>
</comment>
<dbReference type="InterPro" id="IPR011234">
    <property type="entry name" value="Fumarylacetoacetase-like_C"/>
</dbReference>
<dbReference type="Gene3D" id="3.90.850.10">
    <property type="entry name" value="Fumarylacetoacetase-like, C-terminal domain"/>
    <property type="match status" value="1"/>
</dbReference>
<dbReference type="Proteomes" id="UP000373149">
    <property type="component" value="Unassembled WGS sequence"/>
</dbReference>
<dbReference type="RefSeq" id="WP_152858247.1">
    <property type="nucleotide sequence ID" value="NZ_VMNX01000002.1"/>
</dbReference>
<dbReference type="PANTHER" id="PTHR11820">
    <property type="entry name" value="ACYLPYRUVASE"/>
    <property type="match status" value="1"/>
</dbReference>
<keyword evidence="3" id="KW-0378">Hydrolase</keyword>
<dbReference type="EMBL" id="VMNX01000002">
    <property type="protein sequence ID" value="MPY47422.1"/>
    <property type="molecule type" value="Genomic_DNA"/>
</dbReference>
<protein>
    <submittedName>
        <fullName evidence="3">Fumarylacetoacetate hydrolase family protein</fullName>
    </submittedName>
</protein>
<evidence type="ECO:0000313" key="4">
    <source>
        <dbReference type="Proteomes" id="UP000373149"/>
    </source>
</evidence>
<dbReference type="PANTHER" id="PTHR11820:SF7">
    <property type="entry name" value="ACYLPYRUVASE FAHD1, MITOCHONDRIAL"/>
    <property type="match status" value="1"/>
</dbReference>
<keyword evidence="1" id="KW-0479">Metal-binding</keyword>
<dbReference type="GO" id="GO:0046872">
    <property type="term" value="F:metal ion binding"/>
    <property type="evidence" value="ECO:0007669"/>
    <property type="project" value="UniProtKB-KW"/>
</dbReference>
<evidence type="ECO:0000259" key="2">
    <source>
        <dbReference type="Pfam" id="PF01557"/>
    </source>
</evidence>
<dbReference type="GO" id="GO:0018773">
    <property type="term" value="F:acetylpyruvate hydrolase activity"/>
    <property type="evidence" value="ECO:0007669"/>
    <property type="project" value="TreeGrafter"/>
</dbReference>
<accession>A0A5N8WJY3</accession>
<gene>
    <name evidence="3" type="ORF">FPZ41_01965</name>
</gene>
<feature type="domain" description="Fumarylacetoacetase-like C-terminal" evidence="2">
    <location>
        <begin position="81"/>
        <end position="295"/>
    </location>
</feature>
<dbReference type="InterPro" id="IPR036663">
    <property type="entry name" value="Fumarylacetoacetase_C_sf"/>
</dbReference>
<evidence type="ECO:0000313" key="3">
    <source>
        <dbReference type="EMBL" id="MPY47422.1"/>
    </source>
</evidence>
<dbReference type="AlphaFoldDB" id="A0A5N8WJY3"/>